<proteinExistence type="predicted"/>
<dbReference type="InterPro" id="IPR013087">
    <property type="entry name" value="Znf_C2H2_type"/>
</dbReference>
<gene>
    <name evidence="2" type="ORF">QQZ08_008518</name>
</gene>
<name>A0ABR1HTU8_9HYPO</name>
<accession>A0ABR1HTU8</accession>
<sequence>MGRDYSRDPPIPDPRRLEFFYCKGLTVSIRRHVPPPPFSVCYPKGAERQESKRCVECGLGFNRTEWCLKHPPAEYHAEEDADDNCTEAAPHADADDSLHHLYVMGEIACEDGQGA</sequence>
<evidence type="ECO:0000313" key="3">
    <source>
        <dbReference type="Proteomes" id="UP001498421"/>
    </source>
</evidence>
<reference evidence="2 3" key="1">
    <citation type="journal article" date="2025" name="Microbiol. Resour. Announc.">
        <title>Draft genome sequences for Neonectria magnoliae and Neonectria punicea, canker pathogens of Liriodendron tulipifera and Acer saccharum in West Virginia.</title>
        <authorList>
            <person name="Petronek H.M."/>
            <person name="Kasson M.T."/>
            <person name="Metheny A.M."/>
            <person name="Stauder C.M."/>
            <person name="Lovett B."/>
            <person name="Lynch S.C."/>
            <person name="Garnas J.R."/>
            <person name="Kasson L.R."/>
            <person name="Stajich J.E."/>
        </authorList>
    </citation>
    <scope>NUCLEOTIDE SEQUENCE [LARGE SCALE GENOMIC DNA]</scope>
    <source>
        <strain evidence="2 3">NRRL 64651</strain>
    </source>
</reference>
<keyword evidence="3" id="KW-1185">Reference proteome</keyword>
<comment type="caution">
    <text evidence="2">The sequence shown here is derived from an EMBL/GenBank/DDBJ whole genome shotgun (WGS) entry which is preliminary data.</text>
</comment>
<dbReference type="EMBL" id="JAZAVK010000089">
    <property type="protein sequence ID" value="KAK7424635.1"/>
    <property type="molecule type" value="Genomic_DNA"/>
</dbReference>
<evidence type="ECO:0000259" key="1">
    <source>
        <dbReference type="PROSITE" id="PS00028"/>
    </source>
</evidence>
<feature type="domain" description="C2H2-type" evidence="1">
    <location>
        <begin position="54"/>
        <end position="76"/>
    </location>
</feature>
<organism evidence="2 3">
    <name type="scientific">Neonectria magnoliae</name>
    <dbReference type="NCBI Taxonomy" id="2732573"/>
    <lineage>
        <taxon>Eukaryota</taxon>
        <taxon>Fungi</taxon>
        <taxon>Dikarya</taxon>
        <taxon>Ascomycota</taxon>
        <taxon>Pezizomycotina</taxon>
        <taxon>Sordariomycetes</taxon>
        <taxon>Hypocreomycetidae</taxon>
        <taxon>Hypocreales</taxon>
        <taxon>Nectriaceae</taxon>
        <taxon>Neonectria</taxon>
    </lineage>
</organism>
<evidence type="ECO:0000313" key="2">
    <source>
        <dbReference type="EMBL" id="KAK7424635.1"/>
    </source>
</evidence>
<protein>
    <recommendedName>
        <fullName evidence="1">C2H2-type domain-containing protein</fullName>
    </recommendedName>
</protein>
<dbReference type="PROSITE" id="PS00028">
    <property type="entry name" value="ZINC_FINGER_C2H2_1"/>
    <property type="match status" value="1"/>
</dbReference>
<dbReference type="Proteomes" id="UP001498421">
    <property type="component" value="Unassembled WGS sequence"/>
</dbReference>